<protein>
    <submittedName>
        <fullName evidence="1">Uncharacterized protein</fullName>
    </submittedName>
</protein>
<name>A0A192CAN9_ECO25</name>
<evidence type="ECO:0000313" key="2">
    <source>
        <dbReference type="Proteomes" id="UP000183316"/>
    </source>
</evidence>
<evidence type="ECO:0000313" key="1">
    <source>
        <dbReference type="EMBL" id="ANK02970.1"/>
    </source>
</evidence>
<dbReference type="EMBL" id="CP015085">
    <property type="protein sequence ID" value="ANK02970.1"/>
    <property type="molecule type" value="Genomic_DNA"/>
</dbReference>
<gene>
    <name evidence="1" type="ORF">WLH_01709</name>
</gene>
<accession>A0A192CAN9</accession>
<dbReference type="AlphaFoldDB" id="A0A192CAN9"/>
<sequence>MVSIIVLSFSIYCFITKRQSNLIRLKDLKVLF</sequence>
<proteinExistence type="predicted"/>
<organism evidence="1 2">
    <name type="scientific">Escherichia coli O25b:H4</name>
    <dbReference type="NCBI Taxonomy" id="941280"/>
    <lineage>
        <taxon>Bacteria</taxon>
        <taxon>Pseudomonadati</taxon>
        <taxon>Pseudomonadota</taxon>
        <taxon>Gammaproteobacteria</taxon>
        <taxon>Enterobacterales</taxon>
        <taxon>Enterobacteriaceae</taxon>
        <taxon>Escherichia</taxon>
    </lineage>
</organism>
<reference evidence="1 2" key="1">
    <citation type="submission" date="2016-03" db="EMBL/GenBank/DDBJ databases">
        <title>Genome Sequence and Comparative Pathogenic Determinants of Uropathogenic Escherichia coli O25b:H4, a Clinical Isolate from Saudi Arabia.</title>
        <authorList>
            <person name="Alyamani E.A.J."/>
            <person name="Khiyami M.A."/>
            <person name="Booq R.Y."/>
            <person name="Bahwerth F.S."/>
            <person name="Vaisvil B."/>
            <person name="Schmitt D.P."/>
            <person name="Kapatral V."/>
        </authorList>
    </citation>
    <scope>NUCLEOTIDE SEQUENCE [LARGE SCALE GENOMIC DNA]</scope>
    <source>
        <strain evidence="1 2">O25b:H4</strain>
    </source>
</reference>
<dbReference type="Proteomes" id="UP000183316">
    <property type="component" value="Chromosome"/>
</dbReference>